<reference evidence="3" key="1">
    <citation type="submission" date="2023-03" db="EMBL/GenBank/DDBJ databases">
        <title>Borrelidin-producing and root-colonizing Streptomyces rochei is a potent biopesticide for soil-borne oomycete-caused plant diseases.</title>
        <authorList>
            <person name="Zhou D."/>
            <person name="Wang X."/>
            <person name="Navarro-Munoz J.C."/>
            <person name="Li W."/>
            <person name="Li J."/>
            <person name="Jiu M."/>
            <person name="Deng S."/>
            <person name="Ye Y."/>
            <person name="Daly P."/>
            <person name="Wei L."/>
        </authorList>
    </citation>
    <scope>NUCLEOTIDE SEQUENCE</scope>
    <source>
        <strain evidence="3">JK1</strain>
    </source>
</reference>
<keyword evidence="2" id="KW-0732">Signal</keyword>
<evidence type="ECO:0000313" key="4">
    <source>
        <dbReference type="Proteomes" id="UP001231701"/>
    </source>
</evidence>
<evidence type="ECO:0000256" key="1">
    <source>
        <dbReference type="SAM" id="MobiDB-lite"/>
    </source>
</evidence>
<feature type="signal peptide" evidence="2">
    <location>
        <begin position="1"/>
        <end position="34"/>
    </location>
</feature>
<sequence>MRHPTTTAGRRHHRRPPPAVPTFLTVLTTAVALAACDSPSPSDDAPASARERPTASRSTPAPAVSAADGADIRACADANCEVAVARPVTVRFQGPGGPVTLSVTEVGRDEVEYTLKSGNGRAEGGASGAGQGCVTALRENGSGTSCGAVSGTRPSAQPDAVVIQASTGPDGTALLHVVSP</sequence>
<evidence type="ECO:0000256" key="2">
    <source>
        <dbReference type="SAM" id="SignalP"/>
    </source>
</evidence>
<gene>
    <name evidence="3" type="ORF">P7W03_23200</name>
</gene>
<dbReference type="AlphaFoldDB" id="A0AAX3ZMZ3"/>
<dbReference type="EMBL" id="CP121271">
    <property type="protein sequence ID" value="WMC88299.1"/>
    <property type="molecule type" value="Genomic_DNA"/>
</dbReference>
<organism evidence="3 4">
    <name type="scientific">Streptomyces rochei</name>
    <name type="common">Streptomyces parvullus</name>
    <dbReference type="NCBI Taxonomy" id="1928"/>
    <lineage>
        <taxon>Bacteria</taxon>
        <taxon>Bacillati</taxon>
        <taxon>Actinomycetota</taxon>
        <taxon>Actinomycetes</taxon>
        <taxon>Kitasatosporales</taxon>
        <taxon>Streptomycetaceae</taxon>
        <taxon>Streptomyces</taxon>
        <taxon>Streptomyces rochei group</taxon>
    </lineage>
</organism>
<protein>
    <recommendedName>
        <fullName evidence="5">Secreted protein</fullName>
    </recommendedName>
</protein>
<feature type="region of interest" description="Disordered" evidence="1">
    <location>
        <begin position="1"/>
        <end position="21"/>
    </location>
</feature>
<feature type="compositionally biased region" description="Basic residues" evidence="1">
    <location>
        <begin position="1"/>
        <end position="16"/>
    </location>
</feature>
<dbReference type="GeneID" id="90944998"/>
<proteinExistence type="predicted"/>
<evidence type="ECO:0008006" key="5">
    <source>
        <dbReference type="Google" id="ProtNLM"/>
    </source>
</evidence>
<feature type="region of interest" description="Disordered" evidence="1">
    <location>
        <begin position="35"/>
        <end position="67"/>
    </location>
</feature>
<name>A0AAX3ZMZ3_STRRO</name>
<accession>A0AAX3ZMZ3</accession>
<evidence type="ECO:0000313" key="3">
    <source>
        <dbReference type="EMBL" id="WMC88299.1"/>
    </source>
</evidence>
<dbReference type="Proteomes" id="UP001231701">
    <property type="component" value="Chromosome"/>
</dbReference>
<feature type="chain" id="PRO_5043791638" description="Secreted protein" evidence="2">
    <location>
        <begin position="35"/>
        <end position="180"/>
    </location>
</feature>
<feature type="compositionally biased region" description="Low complexity" evidence="1">
    <location>
        <begin position="35"/>
        <end position="48"/>
    </location>
</feature>
<dbReference type="RefSeq" id="WP_306692990.1">
    <property type="nucleotide sequence ID" value="NZ_CP121271.1"/>
</dbReference>